<dbReference type="PANTHER" id="PTHR36508:SF1">
    <property type="entry name" value="PROTEIN SLYX"/>
    <property type="match status" value="1"/>
</dbReference>
<sequence length="67" mass="7884">MKDELLEVQTQLSYQDDSLQQLNDVVTRQQGEIDSLRREVDFLKDKLRELITNLREADADNVPPPHY</sequence>
<organism evidence="2 3">
    <name type="scientific">Parendozoicomonas haliclonae</name>
    <dbReference type="NCBI Taxonomy" id="1960125"/>
    <lineage>
        <taxon>Bacteria</taxon>
        <taxon>Pseudomonadati</taxon>
        <taxon>Pseudomonadota</taxon>
        <taxon>Gammaproteobacteria</taxon>
        <taxon>Oceanospirillales</taxon>
        <taxon>Endozoicomonadaceae</taxon>
        <taxon>Parendozoicomonas</taxon>
    </lineage>
</organism>
<reference evidence="2 3" key="1">
    <citation type="submission" date="2017-03" db="EMBL/GenBank/DDBJ databases">
        <authorList>
            <person name="Afonso C.L."/>
            <person name="Miller P.J."/>
            <person name="Scott M.A."/>
            <person name="Spackman E."/>
            <person name="Goraichik I."/>
            <person name="Dimitrov K.M."/>
            <person name="Suarez D.L."/>
            <person name="Swayne D.E."/>
        </authorList>
    </citation>
    <scope>NUCLEOTIDE SEQUENCE [LARGE SCALE GENOMIC DNA]</scope>
    <source>
        <strain evidence="2">SB41UT1</strain>
    </source>
</reference>
<dbReference type="Proteomes" id="UP000196573">
    <property type="component" value="Unassembled WGS sequence"/>
</dbReference>
<feature type="coiled-coil region" evidence="1">
    <location>
        <begin position="19"/>
        <end position="60"/>
    </location>
</feature>
<dbReference type="RefSeq" id="WP_087112424.1">
    <property type="nucleotide sequence ID" value="NZ_CBCSCN010000005.1"/>
</dbReference>
<dbReference type="AlphaFoldDB" id="A0A1X7APG7"/>
<dbReference type="PANTHER" id="PTHR36508">
    <property type="entry name" value="PROTEIN SLYX"/>
    <property type="match status" value="1"/>
</dbReference>
<evidence type="ECO:0000313" key="3">
    <source>
        <dbReference type="Proteomes" id="UP000196573"/>
    </source>
</evidence>
<protein>
    <recommendedName>
        <fullName evidence="4">Protein SlyX homolog</fullName>
    </recommendedName>
</protein>
<accession>A0A1X7APG7</accession>
<keyword evidence="3" id="KW-1185">Reference proteome</keyword>
<evidence type="ECO:0000256" key="1">
    <source>
        <dbReference type="SAM" id="Coils"/>
    </source>
</evidence>
<dbReference type="InterPro" id="IPR007236">
    <property type="entry name" value="SlyX"/>
</dbReference>
<dbReference type="EMBL" id="FWPT01000010">
    <property type="protein sequence ID" value="SMA49979.1"/>
    <property type="molecule type" value="Genomic_DNA"/>
</dbReference>
<dbReference type="Gene3D" id="1.20.5.300">
    <property type="match status" value="1"/>
</dbReference>
<name>A0A1X7APG7_9GAMM</name>
<gene>
    <name evidence="2" type="ORF">EHSB41UT_03770</name>
</gene>
<evidence type="ECO:0008006" key="4">
    <source>
        <dbReference type="Google" id="ProtNLM"/>
    </source>
</evidence>
<proteinExistence type="predicted"/>
<dbReference type="OrthoDB" id="8606883at2"/>
<dbReference type="Pfam" id="PF04102">
    <property type="entry name" value="SlyX"/>
    <property type="match status" value="1"/>
</dbReference>
<keyword evidence="1" id="KW-0175">Coiled coil</keyword>
<evidence type="ECO:0000313" key="2">
    <source>
        <dbReference type="EMBL" id="SMA49979.1"/>
    </source>
</evidence>